<reference evidence="2" key="1">
    <citation type="submission" date="2020-05" db="EMBL/GenBank/DDBJ databases">
        <title>WGS assembly of Panicum virgatum.</title>
        <authorList>
            <person name="Lovell J.T."/>
            <person name="Jenkins J."/>
            <person name="Shu S."/>
            <person name="Juenger T.E."/>
            <person name="Schmutz J."/>
        </authorList>
    </citation>
    <scope>NUCLEOTIDE SEQUENCE</scope>
    <source>
        <strain evidence="2">AP13</strain>
    </source>
</reference>
<dbReference type="EMBL" id="CM029051">
    <property type="protein sequence ID" value="KAG2561833.1"/>
    <property type="molecule type" value="Genomic_DNA"/>
</dbReference>
<organism evidence="2 3">
    <name type="scientific">Panicum virgatum</name>
    <name type="common">Blackwell switchgrass</name>
    <dbReference type="NCBI Taxonomy" id="38727"/>
    <lineage>
        <taxon>Eukaryota</taxon>
        <taxon>Viridiplantae</taxon>
        <taxon>Streptophyta</taxon>
        <taxon>Embryophyta</taxon>
        <taxon>Tracheophyta</taxon>
        <taxon>Spermatophyta</taxon>
        <taxon>Magnoliopsida</taxon>
        <taxon>Liliopsida</taxon>
        <taxon>Poales</taxon>
        <taxon>Poaceae</taxon>
        <taxon>PACMAD clade</taxon>
        <taxon>Panicoideae</taxon>
        <taxon>Panicodae</taxon>
        <taxon>Paniceae</taxon>
        <taxon>Panicinae</taxon>
        <taxon>Panicum</taxon>
        <taxon>Panicum sect. Hiantes</taxon>
    </lineage>
</organism>
<evidence type="ECO:0000313" key="2">
    <source>
        <dbReference type="EMBL" id="KAG2561833.1"/>
    </source>
</evidence>
<evidence type="ECO:0000256" key="1">
    <source>
        <dbReference type="SAM" id="MobiDB-lite"/>
    </source>
</evidence>
<sequence>MNKYLNRTGSGFIPLFPSYHPALSIVRAHIVGASPHAKEYNTATALISRGRTSKPALCLGPIWPTELGDQLQCSQPRLTGSRPRTSSSSALARTRGDRRWPQFLYIPFPDFYYVSIRDAVN</sequence>
<protein>
    <submittedName>
        <fullName evidence="2">Uncharacterized protein</fullName>
    </submittedName>
</protein>
<feature type="compositionally biased region" description="Low complexity" evidence="1">
    <location>
        <begin position="76"/>
        <end position="93"/>
    </location>
</feature>
<evidence type="ECO:0000313" key="3">
    <source>
        <dbReference type="Proteomes" id="UP000823388"/>
    </source>
</evidence>
<name>A0A8T0PIQ9_PANVG</name>
<gene>
    <name evidence="2" type="ORF">PVAP13_8KG232500</name>
</gene>
<dbReference type="Proteomes" id="UP000823388">
    <property type="component" value="Chromosome 8K"/>
</dbReference>
<keyword evidence="3" id="KW-1185">Reference proteome</keyword>
<feature type="region of interest" description="Disordered" evidence="1">
    <location>
        <begin position="74"/>
        <end position="93"/>
    </location>
</feature>
<comment type="caution">
    <text evidence="2">The sequence shown here is derived from an EMBL/GenBank/DDBJ whole genome shotgun (WGS) entry which is preliminary data.</text>
</comment>
<proteinExistence type="predicted"/>
<accession>A0A8T0PIQ9</accession>
<dbReference type="AlphaFoldDB" id="A0A8T0PIQ9"/>